<dbReference type="InterPro" id="IPR051091">
    <property type="entry name" value="O-Glucosyltr/Glycosyltrsf_90"/>
</dbReference>
<keyword evidence="3" id="KW-1185">Reference proteome</keyword>
<dbReference type="Proteomes" id="UP000092154">
    <property type="component" value="Unassembled WGS sequence"/>
</dbReference>
<reference evidence="2 3" key="1">
    <citation type="submission" date="2016-06" db="EMBL/GenBank/DDBJ databases">
        <title>Comparative genomics of the ectomycorrhizal sister species Rhizopogon vinicolor and Rhizopogon vesiculosus (Basidiomycota: Boletales) reveals a divergence of the mating type B locus.</title>
        <authorList>
            <consortium name="DOE Joint Genome Institute"/>
            <person name="Mujic A.B."/>
            <person name="Kuo A."/>
            <person name="Tritt A."/>
            <person name="Lipzen A."/>
            <person name="Chen C."/>
            <person name="Johnson J."/>
            <person name="Sharma A."/>
            <person name="Barry K."/>
            <person name="Grigoriev I.V."/>
            <person name="Spatafora J.W."/>
        </authorList>
    </citation>
    <scope>NUCLEOTIDE SEQUENCE [LARGE SCALE GENOMIC DNA]</scope>
    <source>
        <strain evidence="2 3">AM-OR11-026</strain>
    </source>
</reference>
<dbReference type="PANTHER" id="PTHR12203">
    <property type="entry name" value="KDEL LYS-ASP-GLU-LEU CONTAINING - RELATED"/>
    <property type="match status" value="1"/>
</dbReference>
<dbReference type="InterPro" id="IPR006598">
    <property type="entry name" value="CAP10"/>
</dbReference>
<accession>A0A1B7MGM9</accession>
<dbReference type="PANTHER" id="PTHR12203:SF118">
    <property type="entry name" value="BETA-1,2-XYLOSYLTRANSFERASE 1"/>
    <property type="match status" value="1"/>
</dbReference>
<evidence type="ECO:0000313" key="3">
    <source>
        <dbReference type="Proteomes" id="UP000092154"/>
    </source>
</evidence>
<sequence>MSVSEAGKYKYVLDMDGNGWSSQFKRLIAINALTFKSTNHLEWYTASPPWVNYVPIQNAYSDLYNALVFFRSDLAVRGACGELVAKIVREGMEWTSTFCREEDMVAHLFRCVRVALRFMP</sequence>
<evidence type="ECO:0000313" key="2">
    <source>
        <dbReference type="EMBL" id="OAX31753.1"/>
    </source>
</evidence>
<protein>
    <recommendedName>
        <fullName evidence="1">Glycosyl transferase CAP10 domain-containing protein</fullName>
    </recommendedName>
</protein>
<dbReference type="AlphaFoldDB" id="A0A1B7MGM9"/>
<feature type="domain" description="Glycosyl transferase CAP10" evidence="1">
    <location>
        <begin position="2"/>
        <end position="93"/>
    </location>
</feature>
<gene>
    <name evidence="2" type="ORF">K503DRAFT_750457</name>
</gene>
<name>A0A1B7MGM9_9AGAM</name>
<dbReference type="EMBL" id="KV449258">
    <property type="protein sequence ID" value="OAX31753.1"/>
    <property type="molecule type" value="Genomic_DNA"/>
</dbReference>
<dbReference type="Pfam" id="PF05686">
    <property type="entry name" value="Glyco_transf_90"/>
    <property type="match status" value="1"/>
</dbReference>
<dbReference type="OrthoDB" id="5152223at2759"/>
<organism evidence="2 3">
    <name type="scientific">Rhizopogon vinicolor AM-OR11-026</name>
    <dbReference type="NCBI Taxonomy" id="1314800"/>
    <lineage>
        <taxon>Eukaryota</taxon>
        <taxon>Fungi</taxon>
        <taxon>Dikarya</taxon>
        <taxon>Basidiomycota</taxon>
        <taxon>Agaricomycotina</taxon>
        <taxon>Agaricomycetes</taxon>
        <taxon>Agaricomycetidae</taxon>
        <taxon>Boletales</taxon>
        <taxon>Suillineae</taxon>
        <taxon>Rhizopogonaceae</taxon>
        <taxon>Rhizopogon</taxon>
    </lineage>
</organism>
<proteinExistence type="predicted"/>
<dbReference type="InParanoid" id="A0A1B7MGM9"/>
<evidence type="ECO:0000259" key="1">
    <source>
        <dbReference type="Pfam" id="PF05686"/>
    </source>
</evidence>